<protein>
    <submittedName>
        <fullName evidence="2">DUF5017 domain-containing protein</fullName>
    </submittedName>
</protein>
<gene>
    <name evidence="2" type="ORF">EYD46_06915</name>
</gene>
<dbReference type="Pfam" id="PF16409">
    <property type="entry name" value="DUF5017"/>
    <property type="match status" value="1"/>
</dbReference>
<feature type="domain" description="DUF5017" evidence="1">
    <location>
        <begin position="240"/>
        <end position="340"/>
    </location>
</feature>
<keyword evidence="3" id="KW-1185">Reference proteome</keyword>
<reference evidence="2 3" key="1">
    <citation type="journal article" date="2015" name="Int. J. Syst. Evol. Microbiol.">
        <title>Hyunsoonleella pacifica sp. nov., isolated from seawater of South Pacific Gyre.</title>
        <authorList>
            <person name="Gao X."/>
            <person name="Zhang Z."/>
            <person name="Dai X."/>
            <person name="Zhang X.H."/>
        </authorList>
    </citation>
    <scope>NUCLEOTIDE SEQUENCE [LARGE SCALE GENOMIC DNA]</scope>
    <source>
        <strain evidence="2 3">SW033</strain>
    </source>
</reference>
<dbReference type="NCBIfam" id="NF038128">
    <property type="entry name" value="choice_anch_J"/>
    <property type="match status" value="1"/>
</dbReference>
<dbReference type="Gene3D" id="2.60.120.200">
    <property type="match status" value="1"/>
</dbReference>
<dbReference type="Proteomes" id="UP000292372">
    <property type="component" value="Unassembled WGS sequence"/>
</dbReference>
<dbReference type="RefSeq" id="WP_130936352.1">
    <property type="nucleotide sequence ID" value="NZ_BMEE01000002.1"/>
</dbReference>
<organism evidence="2 3">
    <name type="scientific">Hyunsoonleella pacifica</name>
    <dbReference type="NCBI Taxonomy" id="1080224"/>
    <lineage>
        <taxon>Bacteria</taxon>
        <taxon>Pseudomonadati</taxon>
        <taxon>Bacteroidota</taxon>
        <taxon>Flavobacteriia</taxon>
        <taxon>Flavobacteriales</taxon>
        <taxon>Flavobacteriaceae</taxon>
    </lineage>
</organism>
<sequence>MKNLNYIIITFLCGALLVSCNDELDEAFREAGEATPILNDITYELTSADFEGFDDEEDDIYEIFNAFPSIEDAEIKIAPILSDRISIAVDGLNVFVDVDYIPGGNTNDEDLSRYITAGKYELSASDYPTQGSGAFLPSENEESFLESIVARENPTPLEGDVVRVEYLKFNEEPVDGTRVISETNFGAFEGWTPIDISGAQSWSEGVQFNNVQMSGFSSGSNFANEDWLVSPELDFSSDANLRMQINQNFRFGNPNDLGIQVLVATDYTGDVTTATWEEITFTMVPTNNDNDYVLSEDVDISNFDGETVNIALKYESTDSASTRWRVRQINVKAGGLEGTKDQLFAFYRYNGTNWEILDEDNVYVLTDADYDEMGPPGRFNNFSSSSLPENYLPTFVTRQYPFAQEGDNIFLVYQFFFGGSTGTLTRGMFYEFGTSWEAPAATLKFTYNNGRWEPNNAIPYEFVADDYDRVVTELASVENLADELENLGRFGNFNRREGGSTFWDEDELLLAFNVVLKANFPDTEIGKRFEVTISAFPTGTETYLLELGENGDYIYVVQ</sequence>
<evidence type="ECO:0000259" key="1">
    <source>
        <dbReference type="Pfam" id="PF16409"/>
    </source>
</evidence>
<dbReference type="EMBL" id="SIRS01000003">
    <property type="protein sequence ID" value="TBN16369.1"/>
    <property type="molecule type" value="Genomic_DNA"/>
</dbReference>
<name>A0A4Q9FNW2_9FLAO</name>
<dbReference type="AlphaFoldDB" id="A0A4Q9FNW2"/>
<accession>A0A4Q9FNW2</accession>
<comment type="caution">
    <text evidence="2">The sequence shown here is derived from an EMBL/GenBank/DDBJ whole genome shotgun (WGS) entry which is preliminary data.</text>
</comment>
<evidence type="ECO:0000313" key="2">
    <source>
        <dbReference type="EMBL" id="TBN16369.1"/>
    </source>
</evidence>
<proteinExistence type="predicted"/>
<dbReference type="OrthoDB" id="1013052at2"/>
<evidence type="ECO:0000313" key="3">
    <source>
        <dbReference type="Proteomes" id="UP000292372"/>
    </source>
</evidence>
<dbReference type="PROSITE" id="PS51257">
    <property type="entry name" value="PROKAR_LIPOPROTEIN"/>
    <property type="match status" value="1"/>
</dbReference>
<dbReference type="InterPro" id="IPR032185">
    <property type="entry name" value="DUF5017"/>
</dbReference>